<name>A0A1R3IMB9_COCAP</name>
<protein>
    <submittedName>
        <fullName evidence="2">Uncharacterized protein</fullName>
    </submittedName>
</protein>
<dbReference type="EMBL" id="AWWV01009840">
    <property type="protein sequence ID" value="OMO83717.1"/>
    <property type="molecule type" value="Genomic_DNA"/>
</dbReference>
<accession>A0A1R3IMB9</accession>
<dbReference type="Proteomes" id="UP000188268">
    <property type="component" value="Unassembled WGS sequence"/>
</dbReference>
<evidence type="ECO:0000313" key="2">
    <source>
        <dbReference type="EMBL" id="OMO83717.1"/>
    </source>
</evidence>
<evidence type="ECO:0000313" key="3">
    <source>
        <dbReference type="Proteomes" id="UP000188268"/>
    </source>
</evidence>
<dbReference type="AlphaFoldDB" id="A0A1R3IMB9"/>
<proteinExistence type="predicted"/>
<dbReference type="Gramene" id="OMO83717">
    <property type="protein sequence ID" value="OMO83717"/>
    <property type="gene ID" value="CCACVL1_11245"/>
</dbReference>
<gene>
    <name evidence="2" type="ORF">CCACVL1_11245</name>
</gene>
<comment type="caution">
    <text evidence="2">The sequence shown here is derived from an EMBL/GenBank/DDBJ whole genome shotgun (WGS) entry which is preliminary data.</text>
</comment>
<organism evidence="2 3">
    <name type="scientific">Corchorus capsularis</name>
    <name type="common">Jute</name>
    <dbReference type="NCBI Taxonomy" id="210143"/>
    <lineage>
        <taxon>Eukaryota</taxon>
        <taxon>Viridiplantae</taxon>
        <taxon>Streptophyta</taxon>
        <taxon>Embryophyta</taxon>
        <taxon>Tracheophyta</taxon>
        <taxon>Spermatophyta</taxon>
        <taxon>Magnoliopsida</taxon>
        <taxon>eudicotyledons</taxon>
        <taxon>Gunneridae</taxon>
        <taxon>Pentapetalae</taxon>
        <taxon>rosids</taxon>
        <taxon>malvids</taxon>
        <taxon>Malvales</taxon>
        <taxon>Malvaceae</taxon>
        <taxon>Grewioideae</taxon>
        <taxon>Apeibeae</taxon>
        <taxon>Corchorus</taxon>
    </lineage>
</organism>
<evidence type="ECO:0000256" key="1">
    <source>
        <dbReference type="SAM" id="MobiDB-lite"/>
    </source>
</evidence>
<feature type="region of interest" description="Disordered" evidence="1">
    <location>
        <begin position="18"/>
        <end position="43"/>
    </location>
</feature>
<reference evidence="2 3" key="1">
    <citation type="submission" date="2013-09" db="EMBL/GenBank/DDBJ databases">
        <title>Corchorus capsularis genome sequencing.</title>
        <authorList>
            <person name="Alam M."/>
            <person name="Haque M.S."/>
            <person name="Islam M.S."/>
            <person name="Emdad E.M."/>
            <person name="Islam M.M."/>
            <person name="Ahmed B."/>
            <person name="Halim A."/>
            <person name="Hossen Q.M.M."/>
            <person name="Hossain M.Z."/>
            <person name="Ahmed R."/>
            <person name="Khan M.M."/>
            <person name="Islam R."/>
            <person name="Rashid M.M."/>
            <person name="Khan S.A."/>
            <person name="Rahman M.S."/>
            <person name="Alam M."/>
        </authorList>
    </citation>
    <scope>NUCLEOTIDE SEQUENCE [LARGE SCALE GENOMIC DNA]</scope>
    <source>
        <strain evidence="3">cv. CVL-1</strain>
        <tissue evidence="2">Whole seedling</tissue>
    </source>
</reference>
<feature type="compositionally biased region" description="Basic residues" evidence="1">
    <location>
        <begin position="34"/>
        <end position="43"/>
    </location>
</feature>
<keyword evidence="3" id="KW-1185">Reference proteome</keyword>
<sequence>MEKKDFQLTYHLTPILLQPSPENLGANPTNSRALTRRQVKLQS</sequence>